<evidence type="ECO:0000256" key="2">
    <source>
        <dbReference type="ARBA" id="ARBA00023008"/>
    </source>
</evidence>
<dbReference type="Pfam" id="PF02630">
    <property type="entry name" value="SCO1-SenC"/>
    <property type="match status" value="1"/>
</dbReference>
<dbReference type="EMBL" id="ARXX01000038">
    <property type="protein sequence ID" value="MBF5057152.1"/>
    <property type="molecule type" value="Genomic_DNA"/>
</dbReference>
<proteinExistence type="inferred from homology"/>
<evidence type="ECO:0000256" key="1">
    <source>
        <dbReference type="ARBA" id="ARBA00010996"/>
    </source>
</evidence>
<dbReference type="InterPro" id="IPR003782">
    <property type="entry name" value="SCO1/SenC"/>
</dbReference>
<gene>
    <name evidence="5" type="ORF">Y5W_02446</name>
</gene>
<dbReference type="InterPro" id="IPR036249">
    <property type="entry name" value="Thioredoxin-like_sf"/>
</dbReference>
<dbReference type="PANTHER" id="PTHR12151">
    <property type="entry name" value="ELECTRON TRANSPORT PROTIN SCO1/SENC FAMILY MEMBER"/>
    <property type="match status" value="1"/>
</dbReference>
<keyword evidence="3" id="KW-0732">Signal</keyword>
<dbReference type="SUPFAM" id="SSF52833">
    <property type="entry name" value="Thioredoxin-like"/>
    <property type="match status" value="1"/>
</dbReference>
<dbReference type="PANTHER" id="PTHR12151:SF25">
    <property type="entry name" value="LINALOOL DEHYDRATASE_ISOMERASE DOMAIN-CONTAINING PROTEIN"/>
    <property type="match status" value="1"/>
</dbReference>
<evidence type="ECO:0000313" key="6">
    <source>
        <dbReference type="Proteomes" id="UP000662703"/>
    </source>
</evidence>
<keyword evidence="6" id="KW-1185">Reference proteome</keyword>
<dbReference type="Proteomes" id="UP000662703">
    <property type="component" value="Unassembled WGS sequence"/>
</dbReference>
<keyword evidence="2" id="KW-0186">Copper</keyword>
<sequence>MPFYRVLAGRLGLLTLFLALAACAEPRQELPVNTRLGGDFTLTDHRGEAFRLADQEGRVVLMFFGYTHCPDICPATLARVSQVYRNLREAGDAGRVQPLFITFDPARDTPAHLAEYLPWFKADVIGLTGSEADIRAVAEQYGVVFLKSDPQDGGYDFTHSDYVYLLDQQGRVRKLYPSDFNIDEVTDDVQSLL</sequence>
<dbReference type="PROSITE" id="PS51257">
    <property type="entry name" value="PROKAR_LIPOPROTEIN"/>
    <property type="match status" value="1"/>
</dbReference>
<protein>
    <submittedName>
        <fullName evidence="5">Sco1/SenC family protein</fullName>
    </submittedName>
</protein>
<organism evidence="5 6">
    <name type="scientific">Alloalcanivorax profundimaris</name>
    <dbReference type="NCBI Taxonomy" id="2735259"/>
    <lineage>
        <taxon>Bacteria</taxon>
        <taxon>Pseudomonadati</taxon>
        <taxon>Pseudomonadota</taxon>
        <taxon>Gammaproteobacteria</taxon>
        <taxon>Oceanospirillales</taxon>
        <taxon>Alcanivoracaceae</taxon>
        <taxon>Alloalcanivorax</taxon>
    </lineage>
</organism>
<dbReference type="Gene3D" id="3.40.30.10">
    <property type="entry name" value="Glutaredoxin"/>
    <property type="match status" value="1"/>
</dbReference>
<feature type="signal peptide" evidence="3">
    <location>
        <begin position="1"/>
        <end position="21"/>
    </location>
</feature>
<evidence type="ECO:0000256" key="3">
    <source>
        <dbReference type="SAM" id="SignalP"/>
    </source>
</evidence>
<evidence type="ECO:0000259" key="4">
    <source>
        <dbReference type="PROSITE" id="PS51352"/>
    </source>
</evidence>
<accession>A0ABS0ASP5</accession>
<feature type="chain" id="PRO_5045916822" evidence="3">
    <location>
        <begin position="22"/>
        <end position="193"/>
    </location>
</feature>
<dbReference type="CDD" id="cd02968">
    <property type="entry name" value="SCO"/>
    <property type="match status" value="1"/>
</dbReference>
<dbReference type="InterPro" id="IPR013766">
    <property type="entry name" value="Thioredoxin_domain"/>
</dbReference>
<feature type="domain" description="Thioredoxin" evidence="4">
    <location>
        <begin position="31"/>
        <end position="193"/>
    </location>
</feature>
<dbReference type="PROSITE" id="PS51352">
    <property type="entry name" value="THIOREDOXIN_2"/>
    <property type="match status" value="1"/>
</dbReference>
<dbReference type="RefSeq" id="WP_194295945.1">
    <property type="nucleotide sequence ID" value="NZ_ARXX01000038.1"/>
</dbReference>
<comment type="caution">
    <text evidence="5">The sequence shown here is derived from an EMBL/GenBank/DDBJ whole genome shotgun (WGS) entry which is preliminary data.</text>
</comment>
<name>A0ABS0ASP5_9GAMM</name>
<comment type="similarity">
    <text evidence="1">Belongs to the SCO1/2 family.</text>
</comment>
<evidence type="ECO:0000313" key="5">
    <source>
        <dbReference type="EMBL" id="MBF5057152.1"/>
    </source>
</evidence>
<reference evidence="5 6" key="1">
    <citation type="submission" date="2012-09" db="EMBL/GenBank/DDBJ databases">
        <title>Genome Sequence of alkane-degrading Bacterium Alcanivorax sp. 521-1.</title>
        <authorList>
            <person name="Lai Q."/>
            <person name="Shao Z."/>
        </authorList>
    </citation>
    <scope>NUCLEOTIDE SEQUENCE [LARGE SCALE GENOMIC DNA]</scope>
    <source>
        <strain evidence="5 6">521-1</strain>
    </source>
</reference>